<dbReference type="AlphaFoldDB" id="A0A0S4KHF5"/>
<name>A0A0S4KHF5_BODSA</name>
<keyword evidence="3 4" id="KW-0812">Transmembrane</keyword>
<dbReference type="VEuPathDB" id="TriTrypDB:BSAL_07465"/>
<protein>
    <submittedName>
        <fullName evidence="4">Transmembrane protein, putative</fullName>
    </submittedName>
</protein>
<dbReference type="Proteomes" id="UP000051952">
    <property type="component" value="Unassembled WGS sequence"/>
</dbReference>
<gene>
    <name evidence="4" type="ORF">BSAL_07465</name>
</gene>
<accession>A0A0S4KHF5</accession>
<keyword evidence="3" id="KW-1133">Transmembrane helix</keyword>
<feature type="transmembrane region" description="Helical" evidence="3">
    <location>
        <begin position="414"/>
        <end position="433"/>
    </location>
</feature>
<sequence>MMVAGPNNGVPYVSKSQRELSGKELGDGSQQQLSGGGSGGSNGPFSPLGGTTAGNNNNNSGGNNSSFPESPLARRISIMGQAVSEPESTTQRIITSIQLAFSIVASAIFVFGVVNRADIITGEDGWNEIFVVLGSLFVFPFATLVFETFQKYVPISINKDKEAVMWIWGLRIGLFCVYCVQQGLFLTYLVIYTGAASWAFLVPDIAFLLLMTMSTKFSTIAVNLYILVLAAKFATFWPNLDQSDASVNPFADRDNQFGPNGLLACLMLTIPIIQFPVLLSRLQVGMSITQAYTTNMAAVFAHLLHYLDVLELYMLGLERNGFASDVQSLILIFVLMGLVCCNLYYVTLFFNDDSVERMLQKLQPNQVLDALGGGGEQNSNDDTLLHYFVWVLFFIDLPYATMRLVAFVVHGTQISTFFAKNLMMMASVTMMLVQNSKKRT</sequence>
<organism evidence="4 5">
    <name type="scientific">Bodo saltans</name>
    <name type="common">Flagellated protozoan</name>
    <dbReference type="NCBI Taxonomy" id="75058"/>
    <lineage>
        <taxon>Eukaryota</taxon>
        <taxon>Discoba</taxon>
        <taxon>Euglenozoa</taxon>
        <taxon>Kinetoplastea</taxon>
        <taxon>Metakinetoplastina</taxon>
        <taxon>Eubodonida</taxon>
        <taxon>Bodonidae</taxon>
        <taxon>Bodo</taxon>
    </lineage>
</organism>
<feature type="transmembrane region" description="Helical" evidence="3">
    <location>
        <begin position="217"/>
        <end position="237"/>
    </location>
</feature>
<evidence type="ECO:0000256" key="3">
    <source>
        <dbReference type="SAM" id="Phobius"/>
    </source>
</evidence>
<proteinExistence type="inferred from homology"/>
<feature type="transmembrane region" description="Helical" evidence="3">
    <location>
        <begin position="190"/>
        <end position="210"/>
    </location>
</feature>
<feature type="transmembrane region" description="Helical" evidence="3">
    <location>
        <begin position="93"/>
        <end position="114"/>
    </location>
</feature>
<feature type="transmembrane region" description="Helical" evidence="3">
    <location>
        <begin position="291"/>
        <end position="309"/>
    </location>
</feature>
<feature type="compositionally biased region" description="Low complexity" evidence="2">
    <location>
        <begin position="43"/>
        <end position="66"/>
    </location>
</feature>
<feature type="compositionally biased region" description="Basic and acidic residues" evidence="2">
    <location>
        <begin position="16"/>
        <end position="26"/>
    </location>
</feature>
<comment type="similarity">
    <text evidence="1">Belongs to the TMEM121 family.</text>
</comment>
<dbReference type="EMBL" id="CYKH01001404">
    <property type="protein sequence ID" value="CUI14544.1"/>
    <property type="molecule type" value="Genomic_DNA"/>
</dbReference>
<feature type="transmembrane region" description="Helical" evidence="3">
    <location>
        <begin position="166"/>
        <end position="184"/>
    </location>
</feature>
<feature type="region of interest" description="Disordered" evidence="2">
    <location>
        <begin position="1"/>
        <end position="67"/>
    </location>
</feature>
<feature type="transmembrane region" description="Helical" evidence="3">
    <location>
        <begin position="387"/>
        <end position="408"/>
    </location>
</feature>
<keyword evidence="5" id="KW-1185">Reference proteome</keyword>
<reference evidence="5" key="1">
    <citation type="submission" date="2015-09" db="EMBL/GenBank/DDBJ databases">
        <authorList>
            <consortium name="Pathogen Informatics"/>
        </authorList>
    </citation>
    <scope>NUCLEOTIDE SEQUENCE [LARGE SCALE GENOMIC DNA]</scope>
    <source>
        <strain evidence="5">Lake Konstanz</strain>
    </source>
</reference>
<dbReference type="OMA" id="IMGHITS"/>
<evidence type="ECO:0000313" key="5">
    <source>
        <dbReference type="Proteomes" id="UP000051952"/>
    </source>
</evidence>
<dbReference type="InterPro" id="IPR032776">
    <property type="entry name" value="CECR6/TMEM121"/>
</dbReference>
<evidence type="ECO:0000256" key="2">
    <source>
        <dbReference type="SAM" id="MobiDB-lite"/>
    </source>
</evidence>
<feature type="transmembrane region" description="Helical" evidence="3">
    <location>
        <begin position="126"/>
        <end position="146"/>
    </location>
</feature>
<keyword evidence="3" id="KW-0472">Membrane</keyword>
<dbReference type="Pfam" id="PF14997">
    <property type="entry name" value="CECR6_TMEM121"/>
    <property type="match status" value="1"/>
</dbReference>
<evidence type="ECO:0000313" key="4">
    <source>
        <dbReference type="EMBL" id="CUI14544.1"/>
    </source>
</evidence>
<feature type="transmembrane region" description="Helical" evidence="3">
    <location>
        <begin position="257"/>
        <end position="279"/>
    </location>
</feature>
<dbReference type="OrthoDB" id="248255at2759"/>
<evidence type="ECO:0000256" key="1">
    <source>
        <dbReference type="ARBA" id="ARBA00007711"/>
    </source>
</evidence>
<feature type="transmembrane region" description="Helical" evidence="3">
    <location>
        <begin position="329"/>
        <end position="350"/>
    </location>
</feature>